<gene>
    <name evidence="3" type="ORF">ACFPQB_19995</name>
</gene>
<organism evidence="3 4">
    <name type="scientific">Nocardioides vastitatis</name>
    <dbReference type="NCBI Taxonomy" id="2568655"/>
    <lineage>
        <taxon>Bacteria</taxon>
        <taxon>Bacillati</taxon>
        <taxon>Actinomycetota</taxon>
        <taxon>Actinomycetes</taxon>
        <taxon>Propionibacteriales</taxon>
        <taxon>Nocardioidaceae</taxon>
        <taxon>Nocardioides</taxon>
    </lineage>
</organism>
<dbReference type="Pfam" id="PF13561">
    <property type="entry name" value="adh_short_C2"/>
    <property type="match status" value="1"/>
</dbReference>
<evidence type="ECO:0000256" key="1">
    <source>
        <dbReference type="ARBA" id="ARBA00006484"/>
    </source>
</evidence>
<dbReference type="PRINTS" id="PR00081">
    <property type="entry name" value="GDHRDH"/>
</dbReference>
<sequence length="255" mass="25722">MNSVNWRTEQRRYLVTGAGGALGSAIARALASAGVCLTLVDRDQASLLPVAHAAEQAGAEVVAVTADVTVEEDVRRYAEAAAGDTGRIDGFANNAGVEGPVMPLVDYSVADFDSVWAVNVRGVFLGMKHAVPLMRSGGAIVNTASTGGLVGAVNLAAYIASKHAVVGLTRAAALELAPVGIRVNAVCPGPIRGRMMTSIAAGLGVEDVEAVSSSKVPLGRPADPEEVAGVIAFLLGTGASYMTGAAVPVDGGRST</sequence>
<evidence type="ECO:0000313" key="4">
    <source>
        <dbReference type="Proteomes" id="UP001596072"/>
    </source>
</evidence>
<dbReference type="SUPFAM" id="SSF51735">
    <property type="entry name" value="NAD(P)-binding Rossmann-fold domains"/>
    <property type="match status" value="1"/>
</dbReference>
<proteinExistence type="inferred from homology"/>
<reference evidence="4" key="1">
    <citation type="journal article" date="2019" name="Int. J. Syst. Evol. Microbiol.">
        <title>The Global Catalogue of Microorganisms (GCM) 10K type strain sequencing project: providing services to taxonomists for standard genome sequencing and annotation.</title>
        <authorList>
            <consortium name="The Broad Institute Genomics Platform"/>
            <consortium name="The Broad Institute Genome Sequencing Center for Infectious Disease"/>
            <person name="Wu L."/>
            <person name="Ma J."/>
        </authorList>
    </citation>
    <scope>NUCLEOTIDE SEQUENCE [LARGE SCALE GENOMIC DNA]</scope>
    <source>
        <strain evidence="4">YIM 94188</strain>
    </source>
</reference>
<dbReference type="EMBL" id="JBHSNS010000013">
    <property type="protein sequence ID" value="MFC5731204.1"/>
    <property type="molecule type" value="Genomic_DNA"/>
</dbReference>
<dbReference type="GO" id="GO:0016491">
    <property type="term" value="F:oxidoreductase activity"/>
    <property type="evidence" value="ECO:0007669"/>
    <property type="project" value="UniProtKB-KW"/>
</dbReference>
<dbReference type="Gene3D" id="3.40.50.720">
    <property type="entry name" value="NAD(P)-binding Rossmann-like Domain"/>
    <property type="match status" value="1"/>
</dbReference>
<comment type="caution">
    <text evidence="3">The sequence shown here is derived from an EMBL/GenBank/DDBJ whole genome shotgun (WGS) entry which is preliminary data.</text>
</comment>
<evidence type="ECO:0000313" key="3">
    <source>
        <dbReference type="EMBL" id="MFC5731204.1"/>
    </source>
</evidence>
<name>A0ABW0ZJP5_9ACTN</name>
<dbReference type="EC" id="1.1.1.-" evidence="3"/>
<dbReference type="CDD" id="cd05233">
    <property type="entry name" value="SDR_c"/>
    <property type="match status" value="1"/>
</dbReference>
<protein>
    <submittedName>
        <fullName evidence="3">SDR family NAD(P)-dependent oxidoreductase</fullName>
        <ecNumber evidence="3">1.1.1.-</ecNumber>
    </submittedName>
</protein>
<dbReference type="InterPro" id="IPR036291">
    <property type="entry name" value="NAD(P)-bd_dom_sf"/>
</dbReference>
<dbReference type="PANTHER" id="PTHR24321:SF8">
    <property type="entry name" value="ESTRADIOL 17-BETA-DEHYDROGENASE 8-RELATED"/>
    <property type="match status" value="1"/>
</dbReference>
<comment type="similarity">
    <text evidence="1">Belongs to the short-chain dehydrogenases/reductases (SDR) family.</text>
</comment>
<accession>A0ABW0ZJP5</accession>
<keyword evidence="4" id="KW-1185">Reference proteome</keyword>
<evidence type="ECO:0000256" key="2">
    <source>
        <dbReference type="ARBA" id="ARBA00023002"/>
    </source>
</evidence>
<dbReference type="RefSeq" id="WP_136435358.1">
    <property type="nucleotide sequence ID" value="NZ_JBHSNS010000013.1"/>
</dbReference>
<dbReference type="PRINTS" id="PR00080">
    <property type="entry name" value="SDRFAMILY"/>
</dbReference>
<dbReference type="PANTHER" id="PTHR24321">
    <property type="entry name" value="DEHYDROGENASES, SHORT CHAIN"/>
    <property type="match status" value="1"/>
</dbReference>
<keyword evidence="2 3" id="KW-0560">Oxidoreductase</keyword>
<dbReference type="Proteomes" id="UP001596072">
    <property type="component" value="Unassembled WGS sequence"/>
</dbReference>
<dbReference type="InterPro" id="IPR002347">
    <property type="entry name" value="SDR_fam"/>
</dbReference>